<protein>
    <recommendedName>
        <fullName evidence="3">Secreted protein</fullName>
    </recommendedName>
</protein>
<feature type="non-terminal residue" evidence="1">
    <location>
        <position position="1"/>
    </location>
</feature>
<dbReference type="Proteomes" id="UP001432322">
    <property type="component" value="Unassembled WGS sequence"/>
</dbReference>
<evidence type="ECO:0000313" key="1">
    <source>
        <dbReference type="EMBL" id="GMT21200.1"/>
    </source>
</evidence>
<accession>A0AAV5VNT2</accession>
<name>A0AAV5VNT2_9BILA</name>
<comment type="caution">
    <text evidence="1">The sequence shown here is derived from an EMBL/GenBank/DDBJ whole genome shotgun (WGS) entry which is preliminary data.</text>
</comment>
<gene>
    <name evidence="1" type="ORF">PFISCL1PPCAC_12497</name>
</gene>
<dbReference type="EMBL" id="BTSY01000003">
    <property type="protein sequence ID" value="GMT21200.1"/>
    <property type="molecule type" value="Genomic_DNA"/>
</dbReference>
<sequence>AAVPCCSLRCCSIAVADWNASPQSAHRVPQRVSVCFCNLLAELKLWLHLLHLNASSMLSAVTVAESSSDAASAAALSCRSRWSLRVWAFLNLASHRVHSNSNAATAAASAAV</sequence>
<proteinExistence type="predicted"/>
<evidence type="ECO:0000313" key="2">
    <source>
        <dbReference type="Proteomes" id="UP001432322"/>
    </source>
</evidence>
<dbReference type="AlphaFoldDB" id="A0AAV5VNT2"/>
<reference evidence="1" key="1">
    <citation type="submission" date="2023-10" db="EMBL/GenBank/DDBJ databases">
        <title>Genome assembly of Pristionchus species.</title>
        <authorList>
            <person name="Yoshida K."/>
            <person name="Sommer R.J."/>
        </authorList>
    </citation>
    <scope>NUCLEOTIDE SEQUENCE</scope>
    <source>
        <strain evidence="1">RS5133</strain>
    </source>
</reference>
<organism evidence="1 2">
    <name type="scientific">Pristionchus fissidentatus</name>
    <dbReference type="NCBI Taxonomy" id="1538716"/>
    <lineage>
        <taxon>Eukaryota</taxon>
        <taxon>Metazoa</taxon>
        <taxon>Ecdysozoa</taxon>
        <taxon>Nematoda</taxon>
        <taxon>Chromadorea</taxon>
        <taxon>Rhabditida</taxon>
        <taxon>Rhabditina</taxon>
        <taxon>Diplogasteromorpha</taxon>
        <taxon>Diplogasteroidea</taxon>
        <taxon>Neodiplogasteridae</taxon>
        <taxon>Pristionchus</taxon>
    </lineage>
</organism>
<keyword evidence="2" id="KW-1185">Reference proteome</keyword>
<feature type="non-terminal residue" evidence="1">
    <location>
        <position position="112"/>
    </location>
</feature>
<evidence type="ECO:0008006" key="3">
    <source>
        <dbReference type="Google" id="ProtNLM"/>
    </source>
</evidence>